<dbReference type="AlphaFoldDB" id="A0AAU6Q2S4"/>
<dbReference type="RefSeq" id="WP_339095743.1">
    <property type="nucleotide sequence ID" value="NZ_CP149782.1"/>
</dbReference>
<dbReference type="PIRSF" id="PIRSF014995">
    <property type="entry name" value="UCP014995"/>
    <property type="match status" value="1"/>
</dbReference>
<organism evidence="1">
    <name type="scientific">Deinococcus sp. VB142</name>
    <dbReference type="NCBI Taxonomy" id="3112952"/>
    <lineage>
        <taxon>Bacteria</taxon>
        <taxon>Thermotogati</taxon>
        <taxon>Deinococcota</taxon>
        <taxon>Deinococci</taxon>
        <taxon>Deinococcales</taxon>
        <taxon>Deinococcaceae</taxon>
        <taxon>Deinococcus</taxon>
    </lineage>
</organism>
<dbReference type="InterPro" id="IPR014469">
    <property type="entry name" value="DUF2271"/>
</dbReference>
<dbReference type="InterPro" id="IPR006311">
    <property type="entry name" value="TAT_signal"/>
</dbReference>
<dbReference type="InterPro" id="IPR019546">
    <property type="entry name" value="TAT_signal_bac_arc"/>
</dbReference>
<gene>
    <name evidence="1" type="ORF">WDJ50_00015</name>
</gene>
<reference evidence="1" key="1">
    <citation type="submission" date="2024-03" db="EMBL/GenBank/DDBJ databases">
        <title>Deinococcus weizhi sp. nov., isolated from human skin.</title>
        <authorList>
            <person name="Wei Z."/>
            <person name="Tian F."/>
            <person name="Yang C."/>
            <person name="Xin L.T."/>
            <person name="Wen Z.J."/>
            <person name="Lan K.C."/>
            <person name="Yu L."/>
            <person name="Zhe W."/>
            <person name="Dan F.D."/>
            <person name="Jun W."/>
            <person name="Rui Z."/>
            <person name="Yong X.J."/>
            <person name="Ting Y."/>
            <person name="Wei X."/>
            <person name="Xu Z.G."/>
            <person name="Xin Z."/>
            <person name="Dong F.G."/>
            <person name="Ni X.M."/>
            <person name="Zheng M.G."/>
            <person name="Chun Y."/>
            <person name="Qian W.X."/>
        </authorList>
    </citation>
    <scope>NUCLEOTIDE SEQUENCE</scope>
    <source>
        <strain evidence="1">VB142</strain>
    </source>
</reference>
<dbReference type="EMBL" id="CP149782">
    <property type="protein sequence ID" value="WYF44541.1"/>
    <property type="molecule type" value="Genomic_DNA"/>
</dbReference>
<proteinExistence type="predicted"/>
<dbReference type="PROSITE" id="PS51318">
    <property type="entry name" value="TAT"/>
    <property type="match status" value="1"/>
</dbReference>
<dbReference type="Gene3D" id="2.60.40.4070">
    <property type="match status" value="1"/>
</dbReference>
<protein>
    <submittedName>
        <fullName evidence="1">DUF2271 domain-containing protein</fullName>
    </submittedName>
</protein>
<dbReference type="Pfam" id="PF10029">
    <property type="entry name" value="DUF2271"/>
    <property type="match status" value="1"/>
</dbReference>
<accession>A0AAU6Q2S4</accession>
<evidence type="ECO:0000313" key="1">
    <source>
        <dbReference type="EMBL" id="WYF44541.1"/>
    </source>
</evidence>
<dbReference type="NCBIfam" id="TIGR01409">
    <property type="entry name" value="TAT_signal_seq"/>
    <property type="match status" value="1"/>
</dbReference>
<name>A0AAU6Q2S4_9DEIO</name>
<sequence length="202" mass="21808">MSDPTHQTDALPTDTTQTRRSFLGKLAVATAALGVSRVLPGSLADAATVQNKAWASGMKLDIQFTVATKATGRVKRPYVAVWIEDASGKTIRNLTVWVQQNRLNPRWLEEGLRRWVRENSALVGTVSSATRNPGTYAVAWDGKTDKNAAAPQGDYYVCVESGREHGPYSLVRQKVTVGATAFKKSLGANGDIEAVNVSFAKS</sequence>